<evidence type="ECO:0000313" key="10">
    <source>
        <dbReference type="EMBL" id="EDP43749.1"/>
    </source>
</evidence>
<dbReference type="VEuPathDB" id="FungiDB:MGL_1962"/>
<dbReference type="Pfam" id="PF09271">
    <property type="entry name" value="LAG1-DNAbind"/>
    <property type="match status" value="1"/>
</dbReference>
<keyword evidence="6" id="KW-0539">Nucleus</keyword>
<dbReference type="PANTHER" id="PTHR10665">
    <property type="entry name" value="RECOMBINING BINDING PROTEIN SUPPRESSOR OF HAIRLESS"/>
    <property type="match status" value="1"/>
</dbReference>
<dbReference type="GO" id="GO:0000978">
    <property type="term" value="F:RNA polymerase II cis-regulatory region sequence-specific DNA binding"/>
    <property type="evidence" value="ECO:0007669"/>
    <property type="project" value="InterPro"/>
</dbReference>
<evidence type="ECO:0000256" key="3">
    <source>
        <dbReference type="ARBA" id="ARBA00023015"/>
    </source>
</evidence>
<feature type="compositionally biased region" description="Polar residues" evidence="7">
    <location>
        <begin position="38"/>
        <end position="64"/>
    </location>
</feature>
<organism evidence="10 11">
    <name type="scientific">Malassezia globosa (strain ATCC MYA-4612 / CBS 7966)</name>
    <name type="common">Dandruff-associated fungus</name>
    <dbReference type="NCBI Taxonomy" id="425265"/>
    <lineage>
        <taxon>Eukaryota</taxon>
        <taxon>Fungi</taxon>
        <taxon>Dikarya</taxon>
        <taxon>Basidiomycota</taxon>
        <taxon>Ustilaginomycotina</taxon>
        <taxon>Malasseziomycetes</taxon>
        <taxon>Malasseziales</taxon>
        <taxon>Malasseziaceae</taxon>
        <taxon>Malassezia</taxon>
    </lineage>
</organism>
<dbReference type="Gene3D" id="2.60.40.1450">
    <property type="entry name" value="LAG1, DNA binding domain"/>
    <property type="match status" value="1"/>
</dbReference>
<name>A8PZY6_MALGO</name>
<feature type="domain" description="RBP-J/Cbf11/Cbf12 DNA binding" evidence="8">
    <location>
        <begin position="241"/>
        <end position="385"/>
    </location>
</feature>
<dbReference type="SMART" id="SM01268">
    <property type="entry name" value="BTD"/>
    <property type="match status" value="1"/>
</dbReference>
<dbReference type="InParanoid" id="A8PZY6"/>
<reference evidence="10 11" key="1">
    <citation type="journal article" date="2007" name="Proc. Natl. Acad. Sci. U.S.A.">
        <title>Dandruff-associated Malassezia genomes reveal convergent and divergent virulence traits shared with plant and human fungal pathogens.</title>
        <authorList>
            <person name="Xu J."/>
            <person name="Saunders C.W."/>
            <person name="Hu P."/>
            <person name="Grant R.A."/>
            <person name="Boekhout T."/>
            <person name="Kuramae E.E."/>
            <person name="Kronstad J.W."/>
            <person name="Deangelis Y.M."/>
            <person name="Reeder N.L."/>
            <person name="Johnstone K.R."/>
            <person name="Leland M."/>
            <person name="Fieno A.M."/>
            <person name="Begley W.M."/>
            <person name="Sun Y."/>
            <person name="Lacey M.P."/>
            <person name="Chaudhary T."/>
            <person name="Keough T."/>
            <person name="Chu L."/>
            <person name="Sears R."/>
            <person name="Yuan B."/>
            <person name="Dawson T.L.Jr."/>
        </authorList>
    </citation>
    <scope>NUCLEOTIDE SEQUENCE [LARGE SCALE GENOMIC DNA]</scope>
    <source>
        <strain evidence="11">ATCC MYA-4612 / CBS 7966</strain>
    </source>
</reference>
<comment type="similarity">
    <text evidence="2">Belongs to the Su(H) family.</text>
</comment>
<dbReference type="InterPro" id="IPR008967">
    <property type="entry name" value="p53-like_TF_DNA-bd_sf"/>
</dbReference>
<dbReference type="InterPro" id="IPR015350">
    <property type="entry name" value="Beta-trefoil_DNA-bd_dom"/>
</dbReference>
<dbReference type="Proteomes" id="UP000008837">
    <property type="component" value="Unassembled WGS sequence"/>
</dbReference>
<dbReference type="GO" id="GO:0005634">
    <property type="term" value="C:nucleus"/>
    <property type="evidence" value="ECO:0007669"/>
    <property type="project" value="UniProtKB-SubCell"/>
</dbReference>
<evidence type="ECO:0000313" key="11">
    <source>
        <dbReference type="Proteomes" id="UP000008837"/>
    </source>
</evidence>
<dbReference type="FunCoup" id="A8PZY6">
    <property type="interactions" value="156"/>
</dbReference>
<comment type="subcellular location">
    <subcellularLocation>
        <location evidence="1">Nucleus</location>
    </subcellularLocation>
</comment>
<sequence>MDPSNVPQASADASSTEGVAEAVASKYMNELTARLLSTASESSTLQNEMATQTSASPPTVTPSADVSAPNAVTASAPDAELDSTTAASLEKFMSTLKEHLQLDTDTWDMSGSAEDVFSSSLPAMLDDPSAALASTSTGAAPFAHTSGFPLDRSSTLTDASASAADANASADPEPIPLSVSVPVPVPVSPPSIPPVPRERVHSLSPAEHRQKIAQLVREHMHEEAHGLTKLGTGSTAPLMTKIKCLHASVAQKSYGSEKRFLCPPPVVHVQGTLRHAPSAPMLLMQVQGEDGDSFSGEQMTSLDDSGHARFTELHVTGTGKAKSFRLQLHLLAPRDDAAPIKRMRLGLGLSDTAAVRNASWACFDSAPIGIISKPSKRIAKARNVSAHITKDASVSLFNRINSQTYRTKYLCAQDGRLFAQSRSWTAFRLVVLSRRDASGPLDTSDVSVLTYGSVILLVDPTSGASTDPLIVCKVDRGRILPPIDGQHTSDDDDHHAWGAVAQMQKVALMRFVPTQGEWTLHAHTPRTYLCAGTPPNTYGDAGNSGGGNSSGIPLGSGAGMARSDTSDDAHSLPLTFASTRPLPWTQHVVMDEAEDAFCWTLVGISHFEYAFMDVDMLGLHSPSASMGLALTPFPLVTTMPFYDAASHKLAMTVQHFLYVRNSAALQTPRDAYEAIHAESQSSQLEALEVWIGPLGPLTLASVPVPESDEAEVAVQLPPLREILQARLDPWKTPLSSCTLPILFVRAYDSTIYHSGRHVLCQDLVAVVRAAGDSSAANALQKLNVGLGEQAGAHELPPGSVWTLRVI</sequence>
<dbReference type="OrthoDB" id="5600360at2759"/>
<evidence type="ECO:0000256" key="7">
    <source>
        <dbReference type="SAM" id="MobiDB-lite"/>
    </source>
</evidence>
<dbReference type="SMART" id="SM01267">
    <property type="entry name" value="LAG1_DNAbind"/>
    <property type="match status" value="1"/>
</dbReference>
<feature type="domain" description="Beta-trefoil DNA-binding" evidence="9">
    <location>
        <begin position="386"/>
        <end position="599"/>
    </location>
</feature>
<dbReference type="InterPro" id="IPR015351">
    <property type="entry name" value="RBP-J/Cbf11/Cbf12_DNA-bd"/>
</dbReference>
<feature type="region of interest" description="Disordered" evidence="7">
    <location>
        <begin position="541"/>
        <end position="564"/>
    </location>
</feature>
<dbReference type="SUPFAM" id="SSF49417">
    <property type="entry name" value="p53-like transcription factors"/>
    <property type="match status" value="1"/>
</dbReference>
<dbReference type="GeneID" id="5855270"/>
<dbReference type="InterPro" id="IPR037095">
    <property type="entry name" value="RBP-J/Cbf11_DNA-bd_sf"/>
</dbReference>
<dbReference type="KEGG" id="mgl:MGL_1962"/>
<comment type="caution">
    <text evidence="10">The sequence shown here is derived from an EMBL/GenBank/DDBJ whole genome shotgun (WGS) entry which is preliminary data.</text>
</comment>
<evidence type="ECO:0000256" key="4">
    <source>
        <dbReference type="ARBA" id="ARBA00023125"/>
    </source>
</evidence>
<dbReference type="Gene3D" id="2.80.10.50">
    <property type="match status" value="1"/>
</dbReference>
<evidence type="ECO:0000259" key="9">
    <source>
        <dbReference type="SMART" id="SM01268"/>
    </source>
</evidence>
<feature type="region of interest" description="Disordered" evidence="7">
    <location>
        <begin position="38"/>
        <end position="79"/>
    </location>
</feature>
<protein>
    <recommendedName>
        <fullName evidence="12">Transcription factor</fullName>
    </recommendedName>
</protein>
<gene>
    <name evidence="10" type="ORF">MGL_1962</name>
</gene>
<feature type="compositionally biased region" description="Gly residues" evidence="7">
    <location>
        <begin position="542"/>
        <end position="558"/>
    </location>
</feature>
<feature type="compositionally biased region" description="Polar residues" evidence="7">
    <location>
        <begin position="1"/>
        <end position="17"/>
    </location>
</feature>
<evidence type="ECO:0000256" key="6">
    <source>
        <dbReference type="ARBA" id="ARBA00023242"/>
    </source>
</evidence>
<evidence type="ECO:0008006" key="12">
    <source>
        <dbReference type="Google" id="ProtNLM"/>
    </source>
</evidence>
<keyword evidence="5" id="KW-0804">Transcription</keyword>
<dbReference type="InterPro" id="IPR036358">
    <property type="entry name" value="BTD_sf"/>
</dbReference>
<dbReference type="Pfam" id="PF09270">
    <property type="entry name" value="BTD"/>
    <property type="match status" value="1"/>
</dbReference>
<dbReference type="GO" id="GO:0001228">
    <property type="term" value="F:DNA-binding transcription activator activity, RNA polymerase II-specific"/>
    <property type="evidence" value="ECO:0007669"/>
    <property type="project" value="InterPro"/>
</dbReference>
<dbReference type="OMA" id="CASNVAW"/>
<dbReference type="InterPro" id="IPR040159">
    <property type="entry name" value="CLS_fam"/>
</dbReference>
<keyword evidence="4" id="KW-0238">DNA-binding</keyword>
<dbReference type="RefSeq" id="XP_001730963.1">
    <property type="nucleotide sequence ID" value="XM_001730911.1"/>
</dbReference>
<proteinExistence type="inferred from homology"/>
<evidence type="ECO:0000256" key="5">
    <source>
        <dbReference type="ARBA" id="ARBA00023163"/>
    </source>
</evidence>
<evidence type="ECO:0000256" key="1">
    <source>
        <dbReference type="ARBA" id="ARBA00004123"/>
    </source>
</evidence>
<dbReference type="EMBL" id="AAYY01000006">
    <property type="protein sequence ID" value="EDP43749.1"/>
    <property type="molecule type" value="Genomic_DNA"/>
</dbReference>
<feature type="region of interest" description="Disordered" evidence="7">
    <location>
        <begin position="1"/>
        <end position="20"/>
    </location>
</feature>
<dbReference type="STRING" id="425265.A8PZY6"/>
<keyword evidence="3" id="KW-0805">Transcription regulation</keyword>
<dbReference type="AlphaFoldDB" id="A8PZY6"/>
<dbReference type="SUPFAM" id="SSF110217">
    <property type="entry name" value="DNA-binding protein LAG-1 (CSL)"/>
    <property type="match status" value="1"/>
</dbReference>
<evidence type="ECO:0000259" key="8">
    <source>
        <dbReference type="SMART" id="SM01267"/>
    </source>
</evidence>
<keyword evidence="11" id="KW-1185">Reference proteome</keyword>
<accession>A8PZY6</accession>
<evidence type="ECO:0000256" key="2">
    <source>
        <dbReference type="ARBA" id="ARBA00009704"/>
    </source>
</evidence>